<dbReference type="Gene3D" id="3.40.50.1820">
    <property type="entry name" value="alpha/beta hydrolase"/>
    <property type="match status" value="1"/>
</dbReference>
<gene>
    <name evidence="5" type="ORF">THASP1DRAFT_19419</name>
</gene>
<evidence type="ECO:0000256" key="1">
    <source>
        <dbReference type="ARBA" id="ARBA00004502"/>
    </source>
</evidence>
<dbReference type="InterPro" id="IPR029058">
    <property type="entry name" value="AB_hydrolase_fold"/>
</dbReference>
<dbReference type="PANTHER" id="PTHR13390:SF0">
    <property type="entry name" value="LIPID DROPLET-ASSOCIATED HYDROLASE"/>
    <property type="match status" value="1"/>
</dbReference>
<protein>
    <recommendedName>
        <fullName evidence="7">Alpha/Beta hydrolase protein</fullName>
    </recommendedName>
</protein>
<evidence type="ECO:0000256" key="3">
    <source>
        <dbReference type="ARBA" id="ARBA00022677"/>
    </source>
</evidence>
<dbReference type="GO" id="GO:0016298">
    <property type="term" value="F:lipase activity"/>
    <property type="evidence" value="ECO:0007669"/>
    <property type="project" value="InterPro"/>
</dbReference>
<evidence type="ECO:0000313" key="6">
    <source>
        <dbReference type="Proteomes" id="UP000271241"/>
    </source>
</evidence>
<evidence type="ECO:0000256" key="4">
    <source>
        <dbReference type="ARBA" id="ARBA00022801"/>
    </source>
</evidence>
<evidence type="ECO:0008006" key="7">
    <source>
        <dbReference type="Google" id="ProtNLM"/>
    </source>
</evidence>
<dbReference type="GO" id="GO:0005811">
    <property type="term" value="C:lipid droplet"/>
    <property type="evidence" value="ECO:0007669"/>
    <property type="project" value="UniProtKB-SubCell"/>
</dbReference>
<dbReference type="OrthoDB" id="448051at2759"/>
<comment type="similarity">
    <text evidence="2">Belongs to the AB hydrolase superfamily. LDAH family.</text>
</comment>
<accession>A0A4P9XJ36</accession>
<dbReference type="InterPro" id="IPR019363">
    <property type="entry name" value="LDAH"/>
</dbReference>
<keyword evidence="3" id="KW-0551">Lipid droplet</keyword>
<dbReference type="EMBL" id="KZ993043">
    <property type="protein sequence ID" value="RKP05738.1"/>
    <property type="molecule type" value="Genomic_DNA"/>
</dbReference>
<dbReference type="GO" id="GO:0019915">
    <property type="term" value="P:lipid storage"/>
    <property type="evidence" value="ECO:0007669"/>
    <property type="project" value="InterPro"/>
</dbReference>
<dbReference type="AlphaFoldDB" id="A0A4P9XJ36"/>
<dbReference type="SUPFAM" id="SSF53474">
    <property type="entry name" value="alpha/beta-Hydrolases"/>
    <property type="match status" value="1"/>
</dbReference>
<comment type="subcellular location">
    <subcellularLocation>
        <location evidence="1">Lipid droplet</location>
    </subcellularLocation>
</comment>
<reference evidence="6" key="1">
    <citation type="journal article" date="2018" name="Nat. Microbiol.">
        <title>Leveraging single-cell genomics to expand the fungal tree of life.</title>
        <authorList>
            <person name="Ahrendt S.R."/>
            <person name="Quandt C.A."/>
            <person name="Ciobanu D."/>
            <person name="Clum A."/>
            <person name="Salamov A."/>
            <person name="Andreopoulos B."/>
            <person name="Cheng J.F."/>
            <person name="Woyke T."/>
            <person name="Pelin A."/>
            <person name="Henrissat B."/>
            <person name="Reynolds N.K."/>
            <person name="Benny G.L."/>
            <person name="Smith M.E."/>
            <person name="James T.Y."/>
            <person name="Grigoriev I.V."/>
        </authorList>
    </citation>
    <scope>NUCLEOTIDE SEQUENCE [LARGE SCALE GENOMIC DNA]</scope>
    <source>
        <strain evidence="6">RSA 1356</strain>
    </source>
</reference>
<keyword evidence="6" id="KW-1185">Reference proteome</keyword>
<dbReference type="Pfam" id="PF10230">
    <property type="entry name" value="LIDHydrolase"/>
    <property type="match status" value="1"/>
</dbReference>
<evidence type="ECO:0000256" key="2">
    <source>
        <dbReference type="ARBA" id="ARBA00008300"/>
    </source>
</evidence>
<keyword evidence="4" id="KW-0378">Hydrolase</keyword>
<organism evidence="5 6">
    <name type="scientific">Thamnocephalis sphaerospora</name>
    <dbReference type="NCBI Taxonomy" id="78915"/>
    <lineage>
        <taxon>Eukaryota</taxon>
        <taxon>Fungi</taxon>
        <taxon>Fungi incertae sedis</taxon>
        <taxon>Zoopagomycota</taxon>
        <taxon>Zoopagomycotina</taxon>
        <taxon>Zoopagomycetes</taxon>
        <taxon>Zoopagales</taxon>
        <taxon>Sigmoideomycetaceae</taxon>
        <taxon>Thamnocephalis</taxon>
    </lineage>
</organism>
<sequence>MFTEELSLPIHAEWRVAGDRTQTLWWPVRTDTTDAEGVRTVLFFICGNPGVIDYYIPFLDTVHNLSHLGHTTATGDIPPEKRTLDAQIQHKIDCFDLLRTRFPANTRFVLVGHSVGTYISLQVLQARPSHGIARVICLFPTLCNILDTPNGRTMHVSSQGGQGGIGTGSVRYRGPAPRISFAVARRRCVGASLLHAVLHRRQCPITPVVGRNCLVMSRHEMAEIKELQADLIEKHLDKLIFYYGVGDGWSPVEHYKDLISRFPQGGVTSYLLLLTMANSGHTVRHHHCSVGCNSARLFMQAGVAACICARWVE</sequence>
<name>A0A4P9XJ36_9FUNG</name>
<proteinExistence type="inferred from homology"/>
<evidence type="ECO:0000313" key="5">
    <source>
        <dbReference type="EMBL" id="RKP05738.1"/>
    </source>
</evidence>
<dbReference type="PANTHER" id="PTHR13390">
    <property type="entry name" value="LIPASE"/>
    <property type="match status" value="1"/>
</dbReference>
<dbReference type="Proteomes" id="UP000271241">
    <property type="component" value="Unassembled WGS sequence"/>
</dbReference>